<evidence type="ECO:0000313" key="6">
    <source>
        <dbReference type="Proteomes" id="UP001365542"/>
    </source>
</evidence>
<dbReference type="GO" id="GO:0005737">
    <property type="term" value="C:cytoplasm"/>
    <property type="evidence" value="ECO:0007669"/>
    <property type="project" value="TreeGrafter"/>
</dbReference>
<feature type="domain" description="Tyrosine specific protein phosphatases" evidence="4">
    <location>
        <begin position="82"/>
        <end position="140"/>
    </location>
</feature>
<evidence type="ECO:0000313" key="5">
    <source>
        <dbReference type="EMBL" id="KAK6526550.1"/>
    </source>
</evidence>
<dbReference type="SMART" id="SM00195">
    <property type="entry name" value="DSPc"/>
    <property type="match status" value="1"/>
</dbReference>
<dbReference type="Pfam" id="PF00782">
    <property type="entry name" value="DSPc"/>
    <property type="match status" value="1"/>
</dbReference>
<dbReference type="InterPro" id="IPR000340">
    <property type="entry name" value="Dual-sp_phosphatase_cat-dom"/>
</dbReference>
<protein>
    <recommendedName>
        <fullName evidence="7">Protein-tyrosine-phosphatase</fullName>
    </recommendedName>
</protein>
<accession>A0AAV9WUU7</accession>
<reference evidence="5 6" key="1">
    <citation type="submission" date="2019-10" db="EMBL/GenBank/DDBJ databases">
        <authorList>
            <person name="Palmer J.M."/>
        </authorList>
    </citation>
    <scope>NUCLEOTIDE SEQUENCE [LARGE SCALE GENOMIC DNA]</scope>
    <source>
        <strain evidence="5 6">TWF694</strain>
    </source>
</reference>
<dbReference type="InterPro" id="IPR016130">
    <property type="entry name" value="Tyr_Pase_AS"/>
</dbReference>
<sequence length="269" mass="27726">MTSALLNSPLLTIPGAIGSITASQITPRLYLTDILVAGNWAALGHLGITHVVSVVEIAPIIPGSISHLHICIADLPICNIEKHFPETSEFIYKALSQENTKVLVHCLGGLSRSASVVCAYLIAAKGCTAEEAIDYVHSCRRVTHPNAGFRKQLEDYAASYGLSDSVDANIGAAPAASSLASGLTGKLTGGLSSRLPGAKLLGTGSIRQMVKDSVTGVIAGNKDVVAVARTKALGPDWAGSASIVTHTYPGPNGTVNVDAKVVVQPEAVA</sequence>
<evidence type="ECO:0000259" key="3">
    <source>
        <dbReference type="PROSITE" id="PS50054"/>
    </source>
</evidence>
<comment type="caution">
    <text evidence="5">The sequence shown here is derived from an EMBL/GenBank/DDBJ whole genome shotgun (WGS) entry which is preliminary data.</text>
</comment>
<name>A0AAV9WUU7_9PEZI</name>
<feature type="domain" description="Tyrosine-protein phosphatase" evidence="3">
    <location>
        <begin position="21"/>
        <end position="162"/>
    </location>
</feature>
<keyword evidence="2" id="KW-0904">Protein phosphatase</keyword>
<dbReference type="SUPFAM" id="SSF52799">
    <property type="entry name" value="(Phosphotyrosine protein) phosphatases II"/>
    <property type="match status" value="1"/>
</dbReference>
<evidence type="ECO:0000259" key="4">
    <source>
        <dbReference type="PROSITE" id="PS50056"/>
    </source>
</evidence>
<organism evidence="5 6">
    <name type="scientific">Orbilia ellipsospora</name>
    <dbReference type="NCBI Taxonomy" id="2528407"/>
    <lineage>
        <taxon>Eukaryota</taxon>
        <taxon>Fungi</taxon>
        <taxon>Dikarya</taxon>
        <taxon>Ascomycota</taxon>
        <taxon>Pezizomycotina</taxon>
        <taxon>Orbiliomycetes</taxon>
        <taxon>Orbiliales</taxon>
        <taxon>Orbiliaceae</taxon>
        <taxon>Orbilia</taxon>
    </lineage>
</organism>
<dbReference type="PROSITE" id="PS00383">
    <property type="entry name" value="TYR_PHOSPHATASE_1"/>
    <property type="match status" value="1"/>
</dbReference>
<dbReference type="PROSITE" id="PS50054">
    <property type="entry name" value="TYR_PHOSPHATASE_DUAL"/>
    <property type="match status" value="1"/>
</dbReference>
<dbReference type="CDD" id="cd14498">
    <property type="entry name" value="DSP"/>
    <property type="match status" value="1"/>
</dbReference>
<gene>
    <name evidence="5" type="ORF">TWF694_005132</name>
</gene>
<dbReference type="InterPro" id="IPR020422">
    <property type="entry name" value="TYR_PHOSPHATASE_DUAL_dom"/>
</dbReference>
<dbReference type="PANTHER" id="PTHR46377">
    <property type="entry name" value="DUAL SPECIFICITY PROTEIN PHOSPHATASE 19"/>
    <property type="match status" value="1"/>
</dbReference>
<keyword evidence="1" id="KW-0378">Hydrolase</keyword>
<evidence type="ECO:0000256" key="2">
    <source>
        <dbReference type="ARBA" id="ARBA00022912"/>
    </source>
</evidence>
<dbReference type="EMBL" id="JAVHJO010000016">
    <property type="protein sequence ID" value="KAK6526550.1"/>
    <property type="molecule type" value="Genomic_DNA"/>
</dbReference>
<proteinExistence type="predicted"/>
<keyword evidence="6" id="KW-1185">Reference proteome</keyword>
<dbReference type="Proteomes" id="UP001365542">
    <property type="component" value="Unassembled WGS sequence"/>
</dbReference>
<dbReference type="Gene3D" id="3.90.190.10">
    <property type="entry name" value="Protein tyrosine phosphatase superfamily"/>
    <property type="match status" value="1"/>
</dbReference>
<dbReference type="PANTHER" id="PTHR46377:SF1">
    <property type="entry name" value="DUAL SPECIFICITY PROTEIN PHOSPHATASE 19"/>
    <property type="match status" value="1"/>
</dbReference>
<dbReference type="InterPro" id="IPR000387">
    <property type="entry name" value="Tyr_Pase_dom"/>
</dbReference>
<evidence type="ECO:0000256" key="1">
    <source>
        <dbReference type="ARBA" id="ARBA00022801"/>
    </source>
</evidence>
<dbReference type="PRINTS" id="PR01908">
    <property type="entry name" value="ADSPHPHTASE"/>
</dbReference>
<dbReference type="AlphaFoldDB" id="A0AAV9WUU7"/>
<dbReference type="GO" id="GO:0008579">
    <property type="term" value="F:JUN kinase phosphatase activity"/>
    <property type="evidence" value="ECO:0007669"/>
    <property type="project" value="TreeGrafter"/>
</dbReference>
<dbReference type="InterPro" id="IPR029021">
    <property type="entry name" value="Prot-tyrosine_phosphatase-like"/>
</dbReference>
<dbReference type="PROSITE" id="PS50056">
    <property type="entry name" value="TYR_PHOSPHATASE_2"/>
    <property type="match status" value="1"/>
</dbReference>
<evidence type="ECO:0008006" key="7">
    <source>
        <dbReference type="Google" id="ProtNLM"/>
    </source>
</evidence>